<dbReference type="EMBL" id="VJMF01000024">
    <property type="protein sequence ID" value="TRL36077.1"/>
    <property type="molecule type" value="Genomic_DNA"/>
</dbReference>
<evidence type="ECO:0000313" key="5">
    <source>
        <dbReference type="Proteomes" id="UP000316781"/>
    </source>
</evidence>
<evidence type="ECO:0000313" key="4">
    <source>
        <dbReference type="Proteomes" id="UP000245137"/>
    </source>
</evidence>
<dbReference type="Proteomes" id="UP000316781">
    <property type="component" value="Unassembled WGS sequence"/>
</dbReference>
<reference evidence="2 4" key="1">
    <citation type="journal article" date="2018" name="Appl. Microbiol. Biotechnol.">
        <title>Co-cultivation of the strictly anaerobic methanogen Methanosarcina barkeri with aerobic methanotrophs in an oxygen-limited membrane bioreactor.</title>
        <authorList>
            <person name="In 't Zandt M.H."/>
            <person name="van den Bosch T.J.M."/>
            <person name="Rijkers R."/>
            <person name="van Kessel M.A.H.J."/>
            <person name="Jetten M.S.M."/>
            <person name="Welte C.U."/>
        </authorList>
    </citation>
    <scope>NUCLEOTIDE SEQUENCE [LARGE SCALE GENOMIC DNA]</scope>
    <source>
        <strain evidence="2 4">DSM 17706</strain>
    </source>
</reference>
<accession>A0A2U1SRR9</accession>
<dbReference type="RefSeq" id="WP_108916809.1">
    <property type="nucleotide sequence ID" value="NZ_BGJY01000003.1"/>
</dbReference>
<protein>
    <submittedName>
        <fullName evidence="2">Uncharacterized protein</fullName>
    </submittedName>
</protein>
<dbReference type="AlphaFoldDB" id="A0A2U1SRR9"/>
<comment type="caution">
    <text evidence="2">The sequence shown here is derived from an EMBL/GenBank/DDBJ whole genome shotgun (WGS) entry which is preliminary data.</text>
</comment>
<organism evidence="2 4">
    <name type="scientific">Methylosinus sporium</name>
    <dbReference type="NCBI Taxonomy" id="428"/>
    <lineage>
        <taxon>Bacteria</taxon>
        <taxon>Pseudomonadati</taxon>
        <taxon>Pseudomonadota</taxon>
        <taxon>Alphaproteobacteria</taxon>
        <taxon>Hyphomicrobiales</taxon>
        <taxon>Methylocystaceae</taxon>
        <taxon>Methylosinus</taxon>
    </lineage>
</organism>
<evidence type="ECO:0000313" key="3">
    <source>
        <dbReference type="EMBL" id="TRL36077.1"/>
    </source>
</evidence>
<dbReference type="OrthoDB" id="8454115at2"/>
<evidence type="ECO:0000313" key="2">
    <source>
        <dbReference type="EMBL" id="PWB94317.1"/>
    </source>
</evidence>
<evidence type="ECO:0000256" key="1">
    <source>
        <dbReference type="SAM" id="Coils"/>
    </source>
</evidence>
<sequence>MGDQIELSLTLERVDAATLLECLERQLESLQRIEQEAGDELYAAAQREKAAIIPVIMALESALRTSRPH</sequence>
<proteinExistence type="predicted"/>
<keyword evidence="1" id="KW-0175">Coiled coil</keyword>
<keyword evidence="4" id="KW-1185">Reference proteome</keyword>
<gene>
    <name evidence="2" type="ORF">C5689_08315</name>
    <name evidence="3" type="ORF">FM996_06035</name>
</gene>
<feature type="coiled-coil region" evidence="1">
    <location>
        <begin position="13"/>
        <end position="40"/>
    </location>
</feature>
<reference evidence="3 5" key="3">
    <citation type="submission" date="2019-07" db="EMBL/GenBank/DDBJ databases">
        <title>Ln-dependent methylotrophs.</title>
        <authorList>
            <person name="Tani A."/>
        </authorList>
    </citation>
    <scope>NUCLEOTIDE SEQUENCE [LARGE SCALE GENOMIC DNA]</scope>
    <source>
        <strain evidence="3 5">SM89A</strain>
    </source>
</reference>
<reference evidence="2" key="2">
    <citation type="submission" date="2018-02" db="EMBL/GenBank/DDBJ databases">
        <authorList>
            <person name="Cohen D.B."/>
            <person name="Kent A.D."/>
        </authorList>
    </citation>
    <scope>NUCLEOTIDE SEQUENCE</scope>
    <source>
        <strain evidence="2">DSM 17706</strain>
    </source>
</reference>
<name>A0A2U1SRR9_METSR</name>
<dbReference type="Proteomes" id="UP000245137">
    <property type="component" value="Unassembled WGS sequence"/>
</dbReference>
<dbReference type="EMBL" id="PUIV01000009">
    <property type="protein sequence ID" value="PWB94317.1"/>
    <property type="molecule type" value="Genomic_DNA"/>
</dbReference>